<comment type="caution">
    <text evidence="1">The sequence shown here is derived from an EMBL/GenBank/DDBJ whole genome shotgun (WGS) entry which is preliminary data.</text>
</comment>
<reference evidence="1" key="1">
    <citation type="submission" date="2023-07" db="EMBL/GenBank/DDBJ databases">
        <title>Genome content predicts the carbon catabolic preferences of heterotrophic bacteria.</title>
        <authorList>
            <person name="Gralka M."/>
        </authorList>
    </citation>
    <scope>NUCLEOTIDE SEQUENCE</scope>
    <source>
        <strain evidence="1">C2R13</strain>
    </source>
</reference>
<evidence type="ECO:0000313" key="2">
    <source>
        <dbReference type="Proteomes" id="UP001170481"/>
    </source>
</evidence>
<proteinExistence type="predicted"/>
<evidence type="ECO:0000313" key="1">
    <source>
        <dbReference type="EMBL" id="MDO6671549.1"/>
    </source>
</evidence>
<dbReference type="Proteomes" id="UP001170481">
    <property type="component" value="Unassembled WGS sequence"/>
</dbReference>
<sequence length="143" mass="15056">MATSTMTALLDTCRAMTAKVTTQTFTLLPRSSSATQDVANAQSAQLLGVMAMGYEAPPLSLKATAAPTTPSPAHDTRSQADIAASAVAAQASAETSTPTASPIAQQKAVFNPDINHKAHADWEAMHRHHTLLRQSMTRRGMLA</sequence>
<gene>
    <name evidence="1" type="ORF">Q4535_05395</name>
</gene>
<dbReference type="RefSeq" id="WP_054556076.1">
    <property type="nucleotide sequence ID" value="NZ_JAUORK010000005.1"/>
</dbReference>
<protein>
    <submittedName>
        <fullName evidence="1">Uncharacterized protein</fullName>
    </submittedName>
</protein>
<name>A0AAP4TXE8_9GAMM</name>
<dbReference type="EMBL" id="JAUORK010000005">
    <property type="protein sequence ID" value="MDO6671549.1"/>
    <property type="molecule type" value="Genomic_DNA"/>
</dbReference>
<dbReference type="AlphaFoldDB" id="A0AAP4TXE8"/>
<organism evidence="1 2">
    <name type="scientific">Cobetia amphilecti</name>
    <dbReference type="NCBI Taxonomy" id="1055104"/>
    <lineage>
        <taxon>Bacteria</taxon>
        <taxon>Pseudomonadati</taxon>
        <taxon>Pseudomonadota</taxon>
        <taxon>Gammaproteobacteria</taxon>
        <taxon>Oceanospirillales</taxon>
        <taxon>Halomonadaceae</taxon>
        <taxon>Cobetia</taxon>
    </lineage>
</organism>
<accession>A0AAP4TXE8</accession>